<dbReference type="PROSITE" id="PS51031">
    <property type="entry name" value="BESS"/>
    <property type="match status" value="1"/>
</dbReference>
<dbReference type="GO" id="GO:0006357">
    <property type="term" value="P:regulation of transcription by RNA polymerase II"/>
    <property type="evidence" value="ECO:0007669"/>
    <property type="project" value="TreeGrafter"/>
</dbReference>
<feature type="compositionally biased region" description="Acidic residues" evidence="2">
    <location>
        <begin position="61"/>
        <end position="72"/>
    </location>
</feature>
<feature type="region of interest" description="Disordered" evidence="2">
    <location>
        <begin position="59"/>
        <end position="79"/>
    </location>
</feature>
<dbReference type="OrthoDB" id="6627742at2759"/>
<gene>
    <name evidence="4" type="ORF">FWK35_00014865</name>
</gene>
<dbReference type="InterPro" id="IPR006578">
    <property type="entry name" value="MADF-dom"/>
</dbReference>
<dbReference type="Pfam" id="PF02944">
    <property type="entry name" value="BESS"/>
    <property type="match status" value="1"/>
</dbReference>
<accession>A0A6G0YDA0</accession>
<evidence type="ECO:0000256" key="2">
    <source>
        <dbReference type="SAM" id="MobiDB-lite"/>
    </source>
</evidence>
<comment type="subcellular location">
    <subcellularLocation>
        <location evidence="1">Nucleus</location>
    </subcellularLocation>
</comment>
<dbReference type="InterPro" id="IPR039353">
    <property type="entry name" value="TF_Adf1"/>
</dbReference>
<dbReference type="PANTHER" id="PTHR12243">
    <property type="entry name" value="MADF DOMAIN TRANSCRIPTION FACTOR"/>
    <property type="match status" value="1"/>
</dbReference>
<proteinExistence type="predicted"/>
<dbReference type="GO" id="GO:0005667">
    <property type="term" value="C:transcription regulator complex"/>
    <property type="evidence" value="ECO:0007669"/>
    <property type="project" value="TreeGrafter"/>
</dbReference>
<evidence type="ECO:0000313" key="5">
    <source>
        <dbReference type="Proteomes" id="UP000478052"/>
    </source>
</evidence>
<dbReference type="GO" id="GO:0005634">
    <property type="term" value="C:nucleus"/>
    <property type="evidence" value="ECO:0007669"/>
    <property type="project" value="UniProtKB-SubCell"/>
</dbReference>
<dbReference type="EMBL" id="VUJU01004722">
    <property type="protein sequence ID" value="KAF0753474.1"/>
    <property type="molecule type" value="Genomic_DNA"/>
</dbReference>
<evidence type="ECO:0000256" key="1">
    <source>
        <dbReference type="PROSITE-ProRule" id="PRU00371"/>
    </source>
</evidence>
<protein>
    <recommendedName>
        <fullName evidence="3">BESS domain-containing protein</fullName>
    </recommendedName>
</protein>
<feature type="domain" description="BESS" evidence="3">
    <location>
        <begin position="103"/>
        <end position="142"/>
    </location>
</feature>
<dbReference type="PANTHER" id="PTHR12243:SF69">
    <property type="entry name" value="SI:CH73-59F11.3"/>
    <property type="match status" value="1"/>
</dbReference>
<organism evidence="4 5">
    <name type="scientific">Aphis craccivora</name>
    <name type="common">Cowpea aphid</name>
    <dbReference type="NCBI Taxonomy" id="307492"/>
    <lineage>
        <taxon>Eukaryota</taxon>
        <taxon>Metazoa</taxon>
        <taxon>Ecdysozoa</taxon>
        <taxon>Arthropoda</taxon>
        <taxon>Hexapoda</taxon>
        <taxon>Insecta</taxon>
        <taxon>Pterygota</taxon>
        <taxon>Neoptera</taxon>
        <taxon>Paraneoptera</taxon>
        <taxon>Hemiptera</taxon>
        <taxon>Sternorrhyncha</taxon>
        <taxon>Aphidomorpha</taxon>
        <taxon>Aphidoidea</taxon>
        <taxon>Aphididae</taxon>
        <taxon>Aphidini</taxon>
        <taxon>Aphis</taxon>
        <taxon>Aphis</taxon>
    </lineage>
</organism>
<evidence type="ECO:0000313" key="4">
    <source>
        <dbReference type="EMBL" id="KAF0753474.1"/>
    </source>
</evidence>
<keyword evidence="5" id="KW-1185">Reference proteome</keyword>
<comment type="caution">
    <text evidence="4">The sequence shown here is derived from an EMBL/GenBank/DDBJ whole genome shotgun (WGS) entry which is preliminary data.</text>
</comment>
<keyword evidence="1" id="KW-0539">Nucleus</keyword>
<dbReference type="GO" id="GO:0003677">
    <property type="term" value="F:DNA binding"/>
    <property type="evidence" value="ECO:0007669"/>
    <property type="project" value="InterPro"/>
</dbReference>
<name>A0A6G0YDA0_APHCR</name>
<dbReference type="InterPro" id="IPR004210">
    <property type="entry name" value="BESS_motif"/>
</dbReference>
<dbReference type="AlphaFoldDB" id="A0A6G0YDA0"/>
<dbReference type="Proteomes" id="UP000478052">
    <property type="component" value="Unassembled WGS sequence"/>
</dbReference>
<evidence type="ECO:0000259" key="3">
    <source>
        <dbReference type="PROSITE" id="PS51031"/>
    </source>
</evidence>
<dbReference type="Pfam" id="PF10545">
    <property type="entry name" value="MADF_DNA_bdg"/>
    <property type="match status" value="1"/>
</dbReference>
<sequence length="220" mass="25204">MIQRRWKNLRTCFARELREQKSVKSGQLASKRRMYKYYDQLLFLIPTVQVRKTSGNAELNVSDEERAEETEDLQSPPNKKMSYEEKLIHILEAKKNETAPSVVDSDTNFALSLVPMLRAIPTHQKIDAQIQILQLLKNFQNNSPPTNTLDFSRNSANYSTPLNLITGTSTSMNQPTTLNQNIQLISPQTTDSVQSYISNFSAFSDGLETTNDINEHYYYT</sequence>
<reference evidence="4 5" key="1">
    <citation type="submission" date="2019-08" db="EMBL/GenBank/DDBJ databases">
        <title>Whole genome of Aphis craccivora.</title>
        <authorList>
            <person name="Voronova N.V."/>
            <person name="Shulinski R.S."/>
            <person name="Bandarenka Y.V."/>
            <person name="Zhorov D.G."/>
            <person name="Warner D."/>
        </authorList>
    </citation>
    <scope>NUCLEOTIDE SEQUENCE [LARGE SCALE GENOMIC DNA]</scope>
    <source>
        <strain evidence="4">180601</strain>
        <tissue evidence="4">Whole Body</tissue>
    </source>
</reference>